<gene>
    <name evidence="2" type="ORF">ACFOX0_12475</name>
</gene>
<evidence type="ECO:0000256" key="1">
    <source>
        <dbReference type="SAM" id="MobiDB-lite"/>
    </source>
</evidence>
<sequence length="143" mass="15585">MDSRLLDLTGSPLFIAEGIFAAEIVPECRRLGLVAEAYVLRRPRSATFLRRLLRDLAERRKSPGLLLRRGVALLRAEPAILRRQAGLGCRPARAAAVIRQVTALAAGPDAPVGATRRRSVPPAPGPVRQRRDRLRSGASRTPV</sequence>
<proteinExistence type="predicted"/>
<evidence type="ECO:0000313" key="2">
    <source>
        <dbReference type="EMBL" id="MFC4106740.1"/>
    </source>
</evidence>
<name>A0ABV8KKU2_9ACTN</name>
<dbReference type="Proteomes" id="UP001595868">
    <property type="component" value="Unassembled WGS sequence"/>
</dbReference>
<dbReference type="EMBL" id="JBHSBN010000007">
    <property type="protein sequence ID" value="MFC4106740.1"/>
    <property type="molecule type" value="Genomic_DNA"/>
</dbReference>
<organism evidence="2 3">
    <name type="scientific">Micromonospora zhanjiangensis</name>
    <dbReference type="NCBI Taxonomy" id="1522057"/>
    <lineage>
        <taxon>Bacteria</taxon>
        <taxon>Bacillati</taxon>
        <taxon>Actinomycetota</taxon>
        <taxon>Actinomycetes</taxon>
        <taxon>Micromonosporales</taxon>
        <taxon>Micromonosporaceae</taxon>
        <taxon>Micromonospora</taxon>
    </lineage>
</organism>
<keyword evidence="3" id="KW-1185">Reference proteome</keyword>
<dbReference type="RefSeq" id="WP_377544975.1">
    <property type="nucleotide sequence ID" value="NZ_JBHSBN010000007.1"/>
</dbReference>
<evidence type="ECO:0000313" key="3">
    <source>
        <dbReference type="Proteomes" id="UP001595868"/>
    </source>
</evidence>
<accession>A0ABV8KKU2</accession>
<protein>
    <recommendedName>
        <fullName evidence="4">Uridine kinase</fullName>
    </recommendedName>
</protein>
<reference evidence="3" key="1">
    <citation type="journal article" date="2019" name="Int. J. Syst. Evol. Microbiol.">
        <title>The Global Catalogue of Microorganisms (GCM) 10K type strain sequencing project: providing services to taxonomists for standard genome sequencing and annotation.</title>
        <authorList>
            <consortium name="The Broad Institute Genomics Platform"/>
            <consortium name="The Broad Institute Genome Sequencing Center for Infectious Disease"/>
            <person name="Wu L."/>
            <person name="Ma J."/>
        </authorList>
    </citation>
    <scope>NUCLEOTIDE SEQUENCE [LARGE SCALE GENOMIC DNA]</scope>
    <source>
        <strain evidence="3">2902at01</strain>
    </source>
</reference>
<evidence type="ECO:0008006" key="4">
    <source>
        <dbReference type="Google" id="ProtNLM"/>
    </source>
</evidence>
<comment type="caution">
    <text evidence="2">The sequence shown here is derived from an EMBL/GenBank/DDBJ whole genome shotgun (WGS) entry which is preliminary data.</text>
</comment>
<feature type="region of interest" description="Disordered" evidence="1">
    <location>
        <begin position="108"/>
        <end position="143"/>
    </location>
</feature>